<organism evidence="7 8">
    <name type="scientific">Camelina sativa</name>
    <name type="common">False flax</name>
    <name type="synonym">Myagrum sativum</name>
    <dbReference type="NCBI Taxonomy" id="90675"/>
    <lineage>
        <taxon>Eukaryota</taxon>
        <taxon>Viridiplantae</taxon>
        <taxon>Streptophyta</taxon>
        <taxon>Embryophyta</taxon>
        <taxon>Tracheophyta</taxon>
        <taxon>Spermatophyta</taxon>
        <taxon>Magnoliopsida</taxon>
        <taxon>eudicotyledons</taxon>
        <taxon>Gunneridae</taxon>
        <taxon>Pentapetalae</taxon>
        <taxon>rosids</taxon>
        <taxon>malvids</taxon>
        <taxon>Brassicales</taxon>
        <taxon>Brassicaceae</taxon>
        <taxon>Camelineae</taxon>
        <taxon>Camelina</taxon>
    </lineage>
</organism>
<evidence type="ECO:0000259" key="6">
    <source>
        <dbReference type="PROSITE" id="PS51294"/>
    </source>
</evidence>
<dbReference type="SUPFAM" id="SSF46689">
    <property type="entry name" value="Homeodomain-like"/>
    <property type="match status" value="1"/>
</dbReference>
<proteinExistence type="predicted"/>
<dbReference type="InterPro" id="IPR044825">
    <property type="entry name" value="GLK1/2-like"/>
</dbReference>
<dbReference type="InterPro" id="IPR006447">
    <property type="entry name" value="Myb_dom_plants"/>
</dbReference>
<dbReference type="Proteomes" id="UP000694864">
    <property type="component" value="Chromosome 1"/>
</dbReference>
<dbReference type="Gene3D" id="1.10.10.60">
    <property type="entry name" value="Homeodomain-like"/>
    <property type="match status" value="1"/>
</dbReference>
<dbReference type="RefSeq" id="XP_010415523.1">
    <property type="nucleotide sequence ID" value="XM_010417221.2"/>
</dbReference>
<reference evidence="8" key="2">
    <citation type="submission" date="2025-08" db="UniProtKB">
        <authorList>
            <consortium name="RefSeq"/>
        </authorList>
    </citation>
    <scope>IDENTIFICATION</scope>
    <source>
        <tissue evidence="8">Leaf</tissue>
    </source>
</reference>
<dbReference type="PANTHER" id="PTHR31312:SF1">
    <property type="entry name" value="TRANSCRIPTION ACTIVATOR GLK1"/>
    <property type="match status" value="1"/>
</dbReference>
<dbReference type="GeneID" id="104701522"/>
<keyword evidence="2" id="KW-0805">Transcription regulation</keyword>
<evidence type="ECO:0000313" key="8">
    <source>
        <dbReference type="RefSeq" id="XP_010415523.1"/>
    </source>
</evidence>
<dbReference type="InterPro" id="IPR017930">
    <property type="entry name" value="Myb_dom"/>
</dbReference>
<comment type="subcellular location">
    <subcellularLocation>
        <location evidence="1">Nucleus</location>
    </subcellularLocation>
</comment>
<reference evidence="7" key="1">
    <citation type="journal article" date="2014" name="Nat. Commun.">
        <title>The emerging biofuel crop Camelina sativa retains a highly undifferentiated hexaploid genome structure.</title>
        <authorList>
            <person name="Kagale S."/>
            <person name="Koh C."/>
            <person name="Nixon J."/>
            <person name="Bollina V."/>
            <person name="Clarke W.E."/>
            <person name="Tuteja R."/>
            <person name="Spillane C."/>
            <person name="Robinson S.J."/>
            <person name="Links M.G."/>
            <person name="Clarke C."/>
            <person name="Higgins E.E."/>
            <person name="Huebert T."/>
            <person name="Sharpe A.G."/>
            <person name="Parkin I.A."/>
        </authorList>
    </citation>
    <scope>NUCLEOTIDE SEQUENCE [LARGE SCALE GENOMIC DNA]</scope>
    <source>
        <strain evidence="7">cv. DH55</strain>
    </source>
</reference>
<dbReference type="NCBIfam" id="TIGR01557">
    <property type="entry name" value="myb_SHAQKYF"/>
    <property type="match status" value="1"/>
</dbReference>
<evidence type="ECO:0000256" key="5">
    <source>
        <dbReference type="ARBA" id="ARBA00023242"/>
    </source>
</evidence>
<keyword evidence="7" id="KW-1185">Reference proteome</keyword>
<keyword evidence="5" id="KW-0539">Nucleus</keyword>
<evidence type="ECO:0000256" key="4">
    <source>
        <dbReference type="ARBA" id="ARBA00023163"/>
    </source>
</evidence>
<dbReference type="InterPro" id="IPR001005">
    <property type="entry name" value="SANT/Myb"/>
</dbReference>
<dbReference type="InterPro" id="IPR009057">
    <property type="entry name" value="Homeodomain-like_sf"/>
</dbReference>
<gene>
    <name evidence="8" type="primary">LOC104701522</name>
</gene>
<sequence>MLALSPATRDGWDVASEFLDTSSCGFTINLEEDEFPDFADHGDLLDIIDFDDLFGAAGDVLPDLEIDPEILAGDFSDHMNASSTITTASDKTDSQGDTNKGVTGKGEEVISKRDDAAAETVTYEGDCDRKRKYPSSASFKNNRISKNDGKRKMKVDWTPELHRRFVEAVEQLGVDKAVPSRILELMGVHCLTRHNVASHLQKYRSHRKHLLAREAEAANWTRKRHIYGVDTGGNINGRSKNGWLAPAPTLGFPPPPVAVAPAPPVHHHHFRPLHVWGHPTVDQSVMSHVWPKHLPPPSAAMPNPPFWVSDSPYWHPIIHNGTTPYLPTAATRFRASPVAGIPQALPPVYKPNHGFGGGRPPVDLHPSKESVDAAIGDVLTRPWLPLPLGLKPPVVDGVMTELHRHGVSEVPPTAS</sequence>
<dbReference type="Pfam" id="PF00249">
    <property type="entry name" value="Myb_DNA-binding"/>
    <property type="match status" value="1"/>
</dbReference>
<evidence type="ECO:0000256" key="2">
    <source>
        <dbReference type="ARBA" id="ARBA00023015"/>
    </source>
</evidence>
<keyword evidence="4" id="KW-0804">Transcription</keyword>
<dbReference type="PANTHER" id="PTHR31312">
    <property type="entry name" value="TRANSCRIPTION ACTIVATOR GLK1"/>
    <property type="match status" value="1"/>
</dbReference>
<evidence type="ECO:0000256" key="1">
    <source>
        <dbReference type="ARBA" id="ARBA00004123"/>
    </source>
</evidence>
<feature type="domain" description="HTH myb-type" evidence="6">
    <location>
        <begin position="149"/>
        <end position="208"/>
    </location>
</feature>
<evidence type="ECO:0000313" key="7">
    <source>
        <dbReference type="Proteomes" id="UP000694864"/>
    </source>
</evidence>
<dbReference type="PROSITE" id="PS51294">
    <property type="entry name" value="HTH_MYB"/>
    <property type="match status" value="1"/>
</dbReference>
<evidence type="ECO:0000256" key="3">
    <source>
        <dbReference type="ARBA" id="ARBA00023125"/>
    </source>
</evidence>
<accession>A0ABM0SSJ1</accession>
<protein>
    <submittedName>
        <fullName evidence="8">Transcription activator GLK1-like</fullName>
    </submittedName>
</protein>
<keyword evidence="3" id="KW-0238">DNA-binding</keyword>
<name>A0ABM0SSJ1_CAMSA</name>